<dbReference type="EMBL" id="KQ087057">
    <property type="protein sequence ID" value="KLO03770.1"/>
    <property type="molecule type" value="Genomic_DNA"/>
</dbReference>
<dbReference type="InParanoid" id="A0A0H2QW07"/>
<accession>A0A0H2QW07</accession>
<dbReference type="Proteomes" id="UP000053477">
    <property type="component" value="Unassembled WGS sequence"/>
</dbReference>
<name>A0A0H2QW07_9AGAM</name>
<keyword evidence="2" id="KW-1185">Reference proteome</keyword>
<gene>
    <name evidence="1" type="ORF">SCHPADRAFT_897559</name>
</gene>
<proteinExistence type="predicted"/>
<feature type="non-terminal residue" evidence="1">
    <location>
        <position position="1"/>
    </location>
</feature>
<evidence type="ECO:0000313" key="2">
    <source>
        <dbReference type="Proteomes" id="UP000053477"/>
    </source>
</evidence>
<evidence type="ECO:0000313" key="1">
    <source>
        <dbReference type="EMBL" id="KLO03770.1"/>
    </source>
</evidence>
<dbReference type="AlphaFoldDB" id="A0A0H2QW07"/>
<sequence>HRVGGRPWSSLYGLDSERIDALAMGSKSHGIAVLDDVAILWGFESSASVTYLQCSFGWLAREPSGVDDIHQAPTLCCDIITKGLMLVPARSCACFPIACIFRRPASGFYSSVVLMGRTKSASDGAAVC</sequence>
<reference evidence="1 2" key="1">
    <citation type="submission" date="2015-04" db="EMBL/GenBank/DDBJ databases">
        <title>Complete genome sequence of Schizopora paradoxa KUC8140, a cosmopolitan wood degrader in East Asia.</title>
        <authorList>
            <consortium name="DOE Joint Genome Institute"/>
            <person name="Min B."/>
            <person name="Park H."/>
            <person name="Jang Y."/>
            <person name="Kim J.-J."/>
            <person name="Kim K.H."/>
            <person name="Pangilinan J."/>
            <person name="Lipzen A."/>
            <person name="Riley R."/>
            <person name="Grigoriev I.V."/>
            <person name="Spatafora J.W."/>
            <person name="Choi I.-G."/>
        </authorList>
    </citation>
    <scope>NUCLEOTIDE SEQUENCE [LARGE SCALE GENOMIC DNA]</scope>
    <source>
        <strain evidence="1 2">KUC8140</strain>
    </source>
</reference>
<protein>
    <submittedName>
        <fullName evidence="1">Uncharacterized protein</fullName>
    </submittedName>
</protein>
<organism evidence="1 2">
    <name type="scientific">Schizopora paradoxa</name>
    <dbReference type="NCBI Taxonomy" id="27342"/>
    <lineage>
        <taxon>Eukaryota</taxon>
        <taxon>Fungi</taxon>
        <taxon>Dikarya</taxon>
        <taxon>Basidiomycota</taxon>
        <taxon>Agaricomycotina</taxon>
        <taxon>Agaricomycetes</taxon>
        <taxon>Hymenochaetales</taxon>
        <taxon>Schizoporaceae</taxon>
        <taxon>Schizopora</taxon>
    </lineage>
</organism>